<dbReference type="InterPro" id="IPR032315">
    <property type="entry name" value="DUF4846"/>
</dbReference>
<organism evidence="2 3">
    <name type="scientific">Pontibacter aquaedesilientis</name>
    <dbReference type="NCBI Taxonomy" id="2766980"/>
    <lineage>
        <taxon>Bacteria</taxon>
        <taxon>Pseudomonadati</taxon>
        <taxon>Bacteroidota</taxon>
        <taxon>Cytophagia</taxon>
        <taxon>Cytophagales</taxon>
        <taxon>Hymenobacteraceae</taxon>
        <taxon>Pontibacter</taxon>
    </lineage>
</organism>
<feature type="signal peptide" evidence="1">
    <location>
        <begin position="1"/>
        <end position="20"/>
    </location>
</feature>
<proteinExistence type="predicted"/>
<name>A0ABR7XFC8_9BACT</name>
<sequence length="285" mass="32076">MPLYLYSLLFVMLTACGSKAEKAAVDAPDIMAETAVLVDPTGKTIVERFLPPRGYKRKVQPDNSFGAYLQHFKLKPHGVKVHYYNGAVKPNDGIYDAVLDIDVGNRDLQQCADAVMRLRAEYLYGQERYDAIHFNFTSGFRADYSKWRQGYRVQVKGNDCSWVKKAAPSTASASFKDYLHVVFTYAGTLSLEKEMKAVSINDIQIGDVFIKGGSPGHAVIVMDMAVHDQTGEKLFLLAQSYMPAQEIQILKNPMNPSISPWYSANFSGPLLTPEWTFQRNHLKRF</sequence>
<protein>
    <submittedName>
        <fullName evidence="2">DUF4846 domain-containing protein</fullName>
    </submittedName>
</protein>
<evidence type="ECO:0000313" key="2">
    <source>
        <dbReference type="EMBL" id="MBD1397000.1"/>
    </source>
</evidence>
<keyword evidence="3" id="KW-1185">Reference proteome</keyword>
<comment type="caution">
    <text evidence="2">The sequence shown here is derived from an EMBL/GenBank/DDBJ whole genome shotgun (WGS) entry which is preliminary data.</text>
</comment>
<accession>A0ABR7XFC8</accession>
<evidence type="ECO:0000256" key="1">
    <source>
        <dbReference type="SAM" id="SignalP"/>
    </source>
</evidence>
<keyword evidence="1" id="KW-0732">Signal</keyword>
<dbReference type="EMBL" id="JACXAJ010000002">
    <property type="protein sequence ID" value="MBD1397000.1"/>
    <property type="molecule type" value="Genomic_DNA"/>
</dbReference>
<feature type="chain" id="PRO_5047091670" evidence="1">
    <location>
        <begin position="21"/>
        <end position="285"/>
    </location>
</feature>
<dbReference type="Proteomes" id="UP000625551">
    <property type="component" value="Unassembled WGS sequence"/>
</dbReference>
<gene>
    <name evidence="2" type="ORF">H9Q13_07470</name>
</gene>
<dbReference type="Pfam" id="PF16138">
    <property type="entry name" value="DUF4846"/>
    <property type="match status" value="1"/>
</dbReference>
<evidence type="ECO:0000313" key="3">
    <source>
        <dbReference type="Proteomes" id="UP000625551"/>
    </source>
</evidence>
<reference evidence="2 3" key="1">
    <citation type="submission" date="2020-09" db="EMBL/GenBank/DDBJ databases">
        <title>Genome sequencing and assembly of Pontibacter sp.</title>
        <authorList>
            <person name="Chhetri G."/>
        </authorList>
    </citation>
    <scope>NUCLEOTIDE SEQUENCE [LARGE SCALE GENOMIC DNA]</scope>
    <source>
        <strain evidence="2 3">JH31</strain>
    </source>
</reference>